<name>E9HSM4_DAPPU</name>
<reference evidence="2 3" key="1">
    <citation type="journal article" date="2011" name="Science">
        <title>The ecoresponsive genome of Daphnia pulex.</title>
        <authorList>
            <person name="Colbourne J.K."/>
            <person name="Pfrender M.E."/>
            <person name="Gilbert D."/>
            <person name="Thomas W.K."/>
            <person name="Tucker A."/>
            <person name="Oakley T.H."/>
            <person name="Tokishita S."/>
            <person name="Aerts A."/>
            <person name="Arnold G.J."/>
            <person name="Basu M.K."/>
            <person name="Bauer D.J."/>
            <person name="Caceres C.E."/>
            <person name="Carmel L."/>
            <person name="Casola C."/>
            <person name="Choi J.H."/>
            <person name="Detter J.C."/>
            <person name="Dong Q."/>
            <person name="Dusheyko S."/>
            <person name="Eads B.D."/>
            <person name="Frohlich T."/>
            <person name="Geiler-Samerotte K.A."/>
            <person name="Gerlach D."/>
            <person name="Hatcher P."/>
            <person name="Jogdeo S."/>
            <person name="Krijgsveld J."/>
            <person name="Kriventseva E.V."/>
            <person name="Kultz D."/>
            <person name="Laforsch C."/>
            <person name="Lindquist E."/>
            <person name="Lopez J."/>
            <person name="Manak J.R."/>
            <person name="Muller J."/>
            <person name="Pangilinan J."/>
            <person name="Patwardhan R.P."/>
            <person name="Pitluck S."/>
            <person name="Pritham E.J."/>
            <person name="Rechtsteiner A."/>
            <person name="Rho M."/>
            <person name="Rogozin I.B."/>
            <person name="Sakarya O."/>
            <person name="Salamov A."/>
            <person name="Schaack S."/>
            <person name="Shapiro H."/>
            <person name="Shiga Y."/>
            <person name="Skalitzky C."/>
            <person name="Smith Z."/>
            <person name="Souvorov A."/>
            <person name="Sung W."/>
            <person name="Tang Z."/>
            <person name="Tsuchiya D."/>
            <person name="Tu H."/>
            <person name="Vos H."/>
            <person name="Wang M."/>
            <person name="Wolf Y.I."/>
            <person name="Yamagata H."/>
            <person name="Yamada T."/>
            <person name="Ye Y."/>
            <person name="Shaw J.R."/>
            <person name="Andrews J."/>
            <person name="Crease T.J."/>
            <person name="Tang H."/>
            <person name="Lucas S.M."/>
            <person name="Robertson H.M."/>
            <person name="Bork P."/>
            <person name="Koonin E.V."/>
            <person name="Zdobnov E.M."/>
            <person name="Grigoriev I.V."/>
            <person name="Lynch M."/>
            <person name="Boore J.L."/>
        </authorList>
    </citation>
    <scope>NUCLEOTIDE SEQUENCE [LARGE SCALE GENOMIC DNA]</scope>
</reference>
<dbReference type="PANTHER" id="PTHR31569">
    <property type="entry name" value="SWIM-TYPE DOMAIN-CONTAINING PROTEIN"/>
    <property type="match status" value="1"/>
</dbReference>
<feature type="domain" description="ZSWIM1/3 RNaseH-like" evidence="1">
    <location>
        <begin position="123"/>
        <end position="179"/>
    </location>
</feature>
<sequence length="276" mass="31134">MAYLVIDAVESAQIKRNLTPDAISFAQKSLDAGAKPLLVRKNLMLEFGANLSTKDVLNLKTKLSGVKQDDWKHAAEVLNVYAKSPDNLVKVMHDEENNVTIICVQLSKQKDLFRKYGHVIELDGQPICYMWIKQETTEFIKSALQIFAENNDVSVTKVVLTDKDCSELAGISAVFPDAVSLLCQFHVVCAIDTRLAKARLEPNEREEIYLSFQRALHAHTEDGIDIEEVYLCSLGLNEYYFSMGILQESLAQLQSCLVLLLSEHVVHERKQYDEPT</sequence>
<dbReference type="Pfam" id="PF21056">
    <property type="entry name" value="ZSWIM1-3_RNaseH-like"/>
    <property type="match status" value="1"/>
</dbReference>
<evidence type="ECO:0000313" key="2">
    <source>
        <dbReference type="EMBL" id="EFX65262.1"/>
    </source>
</evidence>
<dbReference type="AlphaFoldDB" id="E9HSM4"/>
<dbReference type="InterPro" id="IPR048324">
    <property type="entry name" value="ZSWIM1-3_RNaseH-like"/>
</dbReference>
<proteinExistence type="predicted"/>
<keyword evidence="3" id="KW-1185">Reference proteome</keyword>
<protein>
    <recommendedName>
        <fullName evidence="1">ZSWIM1/3 RNaseH-like domain-containing protein</fullName>
    </recommendedName>
</protein>
<dbReference type="KEGG" id="dpx:DAPPUDRAFT_333361"/>
<dbReference type="PhylomeDB" id="E9HSM4"/>
<dbReference type="HOGENOM" id="CLU_1009222_0_0_1"/>
<dbReference type="OrthoDB" id="10058032at2759"/>
<evidence type="ECO:0000259" key="1">
    <source>
        <dbReference type="Pfam" id="PF21056"/>
    </source>
</evidence>
<dbReference type="InterPro" id="IPR052579">
    <property type="entry name" value="Zinc_finger_SWIM"/>
</dbReference>
<dbReference type="PANTHER" id="PTHR31569:SF4">
    <property type="entry name" value="SWIM-TYPE DOMAIN-CONTAINING PROTEIN"/>
    <property type="match status" value="1"/>
</dbReference>
<accession>E9HSM4</accession>
<evidence type="ECO:0000313" key="3">
    <source>
        <dbReference type="Proteomes" id="UP000000305"/>
    </source>
</evidence>
<dbReference type="InParanoid" id="E9HSM4"/>
<gene>
    <name evidence="2" type="ORF">DAPPUDRAFT_333361</name>
</gene>
<dbReference type="EMBL" id="GL732754">
    <property type="protein sequence ID" value="EFX65262.1"/>
    <property type="molecule type" value="Genomic_DNA"/>
</dbReference>
<dbReference type="Proteomes" id="UP000000305">
    <property type="component" value="Unassembled WGS sequence"/>
</dbReference>
<organism evidence="2 3">
    <name type="scientific">Daphnia pulex</name>
    <name type="common">Water flea</name>
    <dbReference type="NCBI Taxonomy" id="6669"/>
    <lineage>
        <taxon>Eukaryota</taxon>
        <taxon>Metazoa</taxon>
        <taxon>Ecdysozoa</taxon>
        <taxon>Arthropoda</taxon>
        <taxon>Crustacea</taxon>
        <taxon>Branchiopoda</taxon>
        <taxon>Diplostraca</taxon>
        <taxon>Cladocera</taxon>
        <taxon>Anomopoda</taxon>
        <taxon>Daphniidae</taxon>
        <taxon>Daphnia</taxon>
    </lineage>
</organism>